<reference evidence="7" key="1">
    <citation type="submission" date="2019-09" db="EMBL/GenBank/DDBJ databases">
        <authorList>
            <person name="Teo W.F.A."/>
            <person name="Duangmal K."/>
        </authorList>
    </citation>
    <scope>NUCLEOTIDE SEQUENCE [LARGE SCALE GENOMIC DNA]</scope>
    <source>
        <strain evidence="7">K81G1</strain>
    </source>
</reference>
<dbReference type="InterPro" id="IPR036188">
    <property type="entry name" value="FAD/NAD-bd_sf"/>
</dbReference>
<gene>
    <name evidence="7" type="ORF">FPZ12_004630</name>
</gene>
<evidence type="ECO:0000256" key="4">
    <source>
        <dbReference type="ARBA" id="ARBA00023002"/>
    </source>
</evidence>
<dbReference type="GO" id="GO:0005737">
    <property type="term" value="C:cytoplasm"/>
    <property type="evidence" value="ECO:0007669"/>
    <property type="project" value="TreeGrafter"/>
</dbReference>
<feature type="domain" description="FAD/NAD(P)-binding" evidence="5">
    <location>
        <begin position="6"/>
        <end position="305"/>
    </location>
</feature>
<evidence type="ECO:0000256" key="3">
    <source>
        <dbReference type="ARBA" id="ARBA00022827"/>
    </source>
</evidence>
<proteinExistence type="predicted"/>
<dbReference type="AlphaFoldDB" id="A0A5N0VHQ6"/>
<dbReference type="EMBL" id="VMNW02000004">
    <property type="protein sequence ID" value="KAA9165776.1"/>
    <property type="molecule type" value="Genomic_DNA"/>
</dbReference>
<dbReference type="PANTHER" id="PTHR43557:SF2">
    <property type="entry name" value="RIESKE DOMAIN-CONTAINING PROTEIN-RELATED"/>
    <property type="match status" value="1"/>
</dbReference>
<dbReference type="InterPro" id="IPR023753">
    <property type="entry name" value="FAD/NAD-binding_dom"/>
</dbReference>
<accession>A0A5N0VHQ6</accession>
<dbReference type="Pfam" id="PF14759">
    <property type="entry name" value="Reductase_C"/>
    <property type="match status" value="1"/>
</dbReference>
<dbReference type="PANTHER" id="PTHR43557">
    <property type="entry name" value="APOPTOSIS-INDUCING FACTOR 1"/>
    <property type="match status" value="1"/>
</dbReference>
<evidence type="ECO:0000256" key="1">
    <source>
        <dbReference type="ARBA" id="ARBA00001974"/>
    </source>
</evidence>
<sequence>MSQPQRIVIIGAGLAGASAAAGLRDRGYSDEIIVLGNETHQPYELPALSKGLLLGDAEEPDWVREAGFYREHDIDLRLGSTAARVELGARVVVDGEGAEHRYDRLLLATGSQPRRLPIGGAGLPGVRTLRTLDDSLALRENFGRVGRAVIIGAGWIGTEAAAAARRHGVEVTVVDRISSPLLPVLGEEVGGVFRDLHTENGVQWRLNAEIAEIAGGEDGVRAVRLGDGTELPAELVVMAVGAAPRVDLAHAAGLELSDDGGVAVDAGLRTAAPDVYAAGDIASHFHPRYGRRVRVEHWANAKNQGAHVAGNLIGEAEPYLNSPYFFSDQYDLGCEYRGLADPDTDELVVRGDLAKREFIAFWLRDGKVAAAMNVNAWDDGDALKALVDGRVAVTAQQLREADLAALVS</sequence>
<dbReference type="Gene3D" id="3.30.390.30">
    <property type="match status" value="1"/>
</dbReference>
<organism evidence="7 8">
    <name type="scientific">Amycolatopsis acidicola</name>
    <dbReference type="NCBI Taxonomy" id="2596893"/>
    <lineage>
        <taxon>Bacteria</taxon>
        <taxon>Bacillati</taxon>
        <taxon>Actinomycetota</taxon>
        <taxon>Actinomycetes</taxon>
        <taxon>Pseudonocardiales</taxon>
        <taxon>Pseudonocardiaceae</taxon>
        <taxon>Amycolatopsis</taxon>
    </lineage>
</organism>
<keyword evidence="2" id="KW-0285">Flavoprotein</keyword>
<comment type="cofactor">
    <cofactor evidence="1">
        <name>FAD</name>
        <dbReference type="ChEBI" id="CHEBI:57692"/>
    </cofactor>
</comment>
<dbReference type="Proteomes" id="UP000319769">
    <property type="component" value="Unassembled WGS sequence"/>
</dbReference>
<evidence type="ECO:0000313" key="8">
    <source>
        <dbReference type="Proteomes" id="UP000319769"/>
    </source>
</evidence>
<dbReference type="SUPFAM" id="SSF51905">
    <property type="entry name" value="FAD/NAD(P)-binding domain"/>
    <property type="match status" value="1"/>
</dbReference>
<dbReference type="GO" id="GO:0016651">
    <property type="term" value="F:oxidoreductase activity, acting on NAD(P)H"/>
    <property type="evidence" value="ECO:0007669"/>
    <property type="project" value="TreeGrafter"/>
</dbReference>
<dbReference type="PRINTS" id="PR00411">
    <property type="entry name" value="PNDRDTASEI"/>
</dbReference>
<comment type="caution">
    <text evidence="7">The sequence shown here is derived from an EMBL/GenBank/DDBJ whole genome shotgun (WGS) entry which is preliminary data.</text>
</comment>
<keyword evidence="8" id="KW-1185">Reference proteome</keyword>
<dbReference type="RefSeq" id="WP_144745693.1">
    <property type="nucleotide sequence ID" value="NZ_VMNW02000004.1"/>
</dbReference>
<dbReference type="InterPro" id="IPR028202">
    <property type="entry name" value="Reductase_C"/>
</dbReference>
<evidence type="ECO:0000256" key="2">
    <source>
        <dbReference type="ARBA" id="ARBA00022630"/>
    </source>
</evidence>
<name>A0A5N0VHQ6_9PSEU</name>
<dbReference type="PRINTS" id="PR00368">
    <property type="entry name" value="FADPNR"/>
</dbReference>
<dbReference type="InterPro" id="IPR016156">
    <property type="entry name" value="FAD/NAD-linked_Rdtase_dimer_sf"/>
</dbReference>
<dbReference type="Pfam" id="PF07992">
    <property type="entry name" value="Pyr_redox_2"/>
    <property type="match status" value="1"/>
</dbReference>
<dbReference type="InterPro" id="IPR050446">
    <property type="entry name" value="FAD-oxidoreductase/Apoptosis"/>
</dbReference>
<feature type="domain" description="Reductase C-terminal" evidence="6">
    <location>
        <begin position="324"/>
        <end position="402"/>
    </location>
</feature>
<evidence type="ECO:0000313" key="7">
    <source>
        <dbReference type="EMBL" id="KAA9165776.1"/>
    </source>
</evidence>
<dbReference type="SUPFAM" id="SSF55424">
    <property type="entry name" value="FAD/NAD-linked reductases, dimerisation (C-terminal) domain"/>
    <property type="match status" value="1"/>
</dbReference>
<keyword evidence="3" id="KW-0274">FAD</keyword>
<protein>
    <submittedName>
        <fullName evidence="7">NAD(P)/FAD-dependent oxidoreductase</fullName>
    </submittedName>
</protein>
<dbReference type="OrthoDB" id="4475657at2"/>
<evidence type="ECO:0000259" key="5">
    <source>
        <dbReference type="Pfam" id="PF07992"/>
    </source>
</evidence>
<keyword evidence="4" id="KW-0560">Oxidoreductase</keyword>
<dbReference type="Gene3D" id="3.50.50.60">
    <property type="entry name" value="FAD/NAD(P)-binding domain"/>
    <property type="match status" value="2"/>
</dbReference>
<evidence type="ECO:0000259" key="6">
    <source>
        <dbReference type="Pfam" id="PF14759"/>
    </source>
</evidence>